<feature type="chain" id="PRO_5011628811" evidence="11">
    <location>
        <begin position="25"/>
        <end position="357"/>
    </location>
</feature>
<dbReference type="GO" id="GO:0015288">
    <property type="term" value="F:porin activity"/>
    <property type="evidence" value="ECO:0007669"/>
    <property type="project" value="UniProtKB-KW"/>
</dbReference>
<evidence type="ECO:0000259" key="12">
    <source>
        <dbReference type="Pfam" id="PF13609"/>
    </source>
</evidence>
<evidence type="ECO:0000256" key="8">
    <source>
        <dbReference type="ARBA" id="ARBA00023114"/>
    </source>
</evidence>
<keyword evidence="3" id="KW-0813">Transport</keyword>
<dbReference type="STRING" id="406100.SAMN04488052_10896"/>
<dbReference type="CDD" id="cd00342">
    <property type="entry name" value="gram_neg_porins"/>
    <property type="match status" value="1"/>
</dbReference>
<dbReference type="PANTHER" id="PTHR34501">
    <property type="entry name" value="PROTEIN YDDL-RELATED"/>
    <property type="match status" value="1"/>
</dbReference>
<gene>
    <name evidence="13" type="ORF">SAMN04488052_10896</name>
</gene>
<keyword evidence="9" id="KW-0472">Membrane</keyword>
<evidence type="ECO:0000256" key="10">
    <source>
        <dbReference type="ARBA" id="ARBA00023237"/>
    </source>
</evidence>
<dbReference type="Gene3D" id="2.40.160.10">
    <property type="entry name" value="Porin"/>
    <property type="match status" value="1"/>
</dbReference>
<comment type="subcellular location">
    <subcellularLocation>
        <location evidence="1">Cell outer membrane</location>
        <topology evidence="1">Multi-pass membrane protein</topology>
    </subcellularLocation>
</comment>
<keyword evidence="5" id="KW-0812">Transmembrane</keyword>
<evidence type="ECO:0000256" key="5">
    <source>
        <dbReference type="ARBA" id="ARBA00022692"/>
    </source>
</evidence>
<dbReference type="GO" id="GO:0046930">
    <property type="term" value="C:pore complex"/>
    <property type="evidence" value="ECO:0007669"/>
    <property type="project" value="UniProtKB-KW"/>
</dbReference>
<dbReference type="Pfam" id="PF13609">
    <property type="entry name" value="Porin_4"/>
    <property type="match status" value="1"/>
</dbReference>
<protein>
    <submittedName>
        <fullName evidence="13">Outer membrane protein (Porin)</fullName>
    </submittedName>
</protein>
<evidence type="ECO:0000256" key="1">
    <source>
        <dbReference type="ARBA" id="ARBA00004571"/>
    </source>
</evidence>
<dbReference type="RefSeq" id="WP_091645360.1">
    <property type="nucleotide sequence ID" value="NZ_FOEG01000008.1"/>
</dbReference>
<dbReference type="OrthoDB" id="5781992at2"/>
<feature type="domain" description="Porin" evidence="12">
    <location>
        <begin position="11"/>
        <end position="337"/>
    </location>
</feature>
<reference evidence="13 14" key="1">
    <citation type="submission" date="2016-10" db="EMBL/GenBank/DDBJ databases">
        <authorList>
            <person name="de Groot N.N."/>
        </authorList>
    </citation>
    <scope>NUCLEOTIDE SEQUENCE [LARGE SCALE GENOMIC DNA]</scope>
    <source>
        <strain evidence="13 14">CGMCC 1.6291</strain>
    </source>
</reference>
<keyword evidence="10" id="KW-0998">Cell outer membrane</keyword>
<dbReference type="GO" id="GO:0009279">
    <property type="term" value="C:cell outer membrane"/>
    <property type="evidence" value="ECO:0007669"/>
    <property type="project" value="UniProtKB-SubCell"/>
</dbReference>
<evidence type="ECO:0000256" key="7">
    <source>
        <dbReference type="ARBA" id="ARBA00023065"/>
    </source>
</evidence>
<dbReference type="EMBL" id="FOEG01000008">
    <property type="protein sequence ID" value="SEP07312.1"/>
    <property type="molecule type" value="Genomic_DNA"/>
</dbReference>
<evidence type="ECO:0000313" key="14">
    <source>
        <dbReference type="Proteomes" id="UP000199657"/>
    </source>
</evidence>
<keyword evidence="7" id="KW-0406">Ion transport</keyword>
<organism evidence="13 14">
    <name type="scientific">Aquisalimonas asiatica</name>
    <dbReference type="NCBI Taxonomy" id="406100"/>
    <lineage>
        <taxon>Bacteria</taxon>
        <taxon>Pseudomonadati</taxon>
        <taxon>Pseudomonadota</taxon>
        <taxon>Gammaproteobacteria</taxon>
        <taxon>Chromatiales</taxon>
        <taxon>Ectothiorhodospiraceae</taxon>
        <taxon>Aquisalimonas</taxon>
    </lineage>
</organism>
<dbReference type="AlphaFoldDB" id="A0A1H8UVS0"/>
<sequence>MRTTGIARGLALAAVAAMAGPAAAVDVEIDGRLQVGYTYFDSSAQGHGGTIGDDKGQSRIGIAARQAIAGSTAALGRAEVGLDPDTFGNDDEDSSNPFRAREAWVGIQGTAGQLRAGRLPGAYKQVGGIHWDLMNATELQQRRAGGMTGGAYGNDGFINSLVEYRTHSLAGIELLIQYGFDDRSDDDVDRSGDDLLVGGIYREGPWELIGAYSRDDSLPAGENRNWKLGARFDTGEASLAYQYEKVRVRDRIDDASVERDSGTLTLNPITPEETFDFDTRHHMVGLSQAYGMRMLWLAWGYMDADDDDFDIYNYTIALNRLFSQGMRWYTGVQYQDRGRGYDSRHLTVFTTGLRFDF</sequence>
<feature type="signal peptide" evidence="11">
    <location>
        <begin position="1"/>
        <end position="24"/>
    </location>
</feature>
<evidence type="ECO:0000256" key="4">
    <source>
        <dbReference type="ARBA" id="ARBA00022452"/>
    </source>
</evidence>
<comment type="subunit">
    <text evidence="2">Homotrimer.</text>
</comment>
<dbReference type="SUPFAM" id="SSF56935">
    <property type="entry name" value="Porins"/>
    <property type="match status" value="1"/>
</dbReference>
<evidence type="ECO:0000256" key="9">
    <source>
        <dbReference type="ARBA" id="ARBA00023136"/>
    </source>
</evidence>
<dbReference type="InterPro" id="IPR033900">
    <property type="entry name" value="Gram_neg_porin_domain"/>
</dbReference>
<evidence type="ECO:0000256" key="3">
    <source>
        <dbReference type="ARBA" id="ARBA00022448"/>
    </source>
</evidence>
<dbReference type="InterPro" id="IPR023614">
    <property type="entry name" value="Porin_dom_sf"/>
</dbReference>
<keyword evidence="4" id="KW-1134">Transmembrane beta strand</keyword>
<dbReference type="InterPro" id="IPR050298">
    <property type="entry name" value="Gram-neg_bact_OMP"/>
</dbReference>
<dbReference type="Proteomes" id="UP000199657">
    <property type="component" value="Unassembled WGS sequence"/>
</dbReference>
<dbReference type="PANTHER" id="PTHR34501:SF9">
    <property type="entry name" value="MAJOR OUTER MEMBRANE PROTEIN P.IA"/>
    <property type="match status" value="1"/>
</dbReference>
<keyword evidence="14" id="KW-1185">Reference proteome</keyword>
<proteinExistence type="predicted"/>
<name>A0A1H8UVS0_9GAMM</name>
<evidence type="ECO:0000256" key="2">
    <source>
        <dbReference type="ARBA" id="ARBA00011233"/>
    </source>
</evidence>
<evidence type="ECO:0000313" key="13">
    <source>
        <dbReference type="EMBL" id="SEP07312.1"/>
    </source>
</evidence>
<accession>A0A1H8UVS0</accession>
<evidence type="ECO:0000256" key="6">
    <source>
        <dbReference type="ARBA" id="ARBA00022729"/>
    </source>
</evidence>
<evidence type="ECO:0000256" key="11">
    <source>
        <dbReference type="SAM" id="SignalP"/>
    </source>
</evidence>
<dbReference type="GO" id="GO:0006811">
    <property type="term" value="P:monoatomic ion transport"/>
    <property type="evidence" value="ECO:0007669"/>
    <property type="project" value="UniProtKB-KW"/>
</dbReference>
<keyword evidence="6 11" id="KW-0732">Signal</keyword>
<keyword evidence="8" id="KW-0626">Porin</keyword>